<gene>
    <name evidence="2" type="ORF">D9758_006698</name>
</gene>
<dbReference type="GO" id="GO:0050308">
    <property type="term" value="F:sugar-phosphatase activity"/>
    <property type="evidence" value="ECO:0007669"/>
    <property type="project" value="TreeGrafter"/>
</dbReference>
<feature type="region of interest" description="Disordered" evidence="1">
    <location>
        <begin position="34"/>
        <end position="62"/>
    </location>
</feature>
<comment type="caution">
    <text evidence="2">The sequence shown here is derived from an EMBL/GenBank/DDBJ whole genome shotgun (WGS) entry which is preliminary data.</text>
</comment>
<dbReference type="OrthoDB" id="40579at2759"/>
<dbReference type="InterPro" id="IPR023214">
    <property type="entry name" value="HAD_sf"/>
</dbReference>
<dbReference type="EMBL" id="JAACJM010000025">
    <property type="protein sequence ID" value="KAF5365994.1"/>
    <property type="molecule type" value="Genomic_DNA"/>
</dbReference>
<evidence type="ECO:0000313" key="3">
    <source>
        <dbReference type="Proteomes" id="UP000559256"/>
    </source>
</evidence>
<name>A0A8H5LQR5_9AGAR</name>
<dbReference type="InterPro" id="IPR051806">
    <property type="entry name" value="HAD-like_SPP"/>
</dbReference>
<dbReference type="InterPro" id="IPR036412">
    <property type="entry name" value="HAD-like_sf"/>
</dbReference>
<dbReference type="PANTHER" id="PTHR43481">
    <property type="entry name" value="FRUCTOSE-1-PHOSPHATE PHOSPHATASE"/>
    <property type="match status" value="1"/>
</dbReference>
<dbReference type="SUPFAM" id="SSF56784">
    <property type="entry name" value="HAD-like"/>
    <property type="match status" value="1"/>
</dbReference>
<dbReference type="AlphaFoldDB" id="A0A8H5LQR5"/>
<reference evidence="2 3" key="1">
    <citation type="journal article" date="2020" name="ISME J.">
        <title>Uncovering the hidden diversity of litter-decomposition mechanisms in mushroom-forming fungi.</title>
        <authorList>
            <person name="Floudas D."/>
            <person name="Bentzer J."/>
            <person name="Ahren D."/>
            <person name="Johansson T."/>
            <person name="Persson P."/>
            <person name="Tunlid A."/>
        </authorList>
    </citation>
    <scope>NUCLEOTIDE SEQUENCE [LARGE SCALE GENOMIC DNA]</scope>
    <source>
        <strain evidence="2 3">CBS 291.85</strain>
    </source>
</reference>
<feature type="compositionally biased region" description="Polar residues" evidence="1">
    <location>
        <begin position="34"/>
        <end position="45"/>
    </location>
</feature>
<accession>A0A8H5LQR5</accession>
<evidence type="ECO:0000313" key="2">
    <source>
        <dbReference type="EMBL" id="KAF5365994.1"/>
    </source>
</evidence>
<proteinExistence type="predicted"/>
<keyword evidence="3" id="KW-1185">Reference proteome</keyword>
<dbReference type="Gene3D" id="1.10.150.240">
    <property type="entry name" value="Putative phosphatase, domain 2"/>
    <property type="match status" value="1"/>
</dbReference>
<organism evidence="2 3">
    <name type="scientific">Tetrapyrgos nigripes</name>
    <dbReference type="NCBI Taxonomy" id="182062"/>
    <lineage>
        <taxon>Eukaryota</taxon>
        <taxon>Fungi</taxon>
        <taxon>Dikarya</taxon>
        <taxon>Basidiomycota</taxon>
        <taxon>Agaricomycotina</taxon>
        <taxon>Agaricomycetes</taxon>
        <taxon>Agaricomycetidae</taxon>
        <taxon>Agaricales</taxon>
        <taxon>Marasmiineae</taxon>
        <taxon>Marasmiaceae</taxon>
        <taxon>Tetrapyrgos</taxon>
    </lineage>
</organism>
<dbReference type="InterPro" id="IPR023198">
    <property type="entry name" value="PGP-like_dom2"/>
</dbReference>
<sequence length="313" mass="34184">MKHTPTTHFKFYSTAAIFDLDGTLTDTIPDVPAASSSYNSGTCTPAFTPDDSPSSSRRSSISSIASIASTKPRHSSFGTELQKSLSRLSNKQYNESFTARKVDSTPVRRRPGAKALLQSLPEGKFGVVSFGSLDYVHDCMSRAGLPHPKVTVTAEDSEGQDSAQIQAISLAAIRMDGASLCLPAQCAVFVNSPEGIREAIADGAGTIIAVCGTYNREQLEDARPHYVVDSLEAVQCDVLESGELEVHVWVPEVPENSQMERNMLPKLRTRDVWEGLLRSKTLSPLSPSPLRRRSIFVETLPAWLRDADVWDEE</sequence>
<evidence type="ECO:0000256" key="1">
    <source>
        <dbReference type="SAM" id="MobiDB-lite"/>
    </source>
</evidence>
<dbReference type="Proteomes" id="UP000559256">
    <property type="component" value="Unassembled WGS sequence"/>
</dbReference>
<feature type="compositionally biased region" description="Low complexity" evidence="1">
    <location>
        <begin position="49"/>
        <end position="62"/>
    </location>
</feature>
<dbReference type="PANTHER" id="PTHR43481:SF4">
    <property type="entry name" value="GLYCEROL-1-PHOSPHATE PHOSPHOHYDROLASE 1-RELATED"/>
    <property type="match status" value="1"/>
</dbReference>
<protein>
    <submittedName>
        <fullName evidence="2">Uncharacterized protein</fullName>
    </submittedName>
</protein>
<dbReference type="Gene3D" id="3.40.50.1000">
    <property type="entry name" value="HAD superfamily/HAD-like"/>
    <property type="match status" value="1"/>
</dbReference>